<feature type="compositionally biased region" description="Basic residues" evidence="1">
    <location>
        <begin position="19"/>
        <end position="28"/>
    </location>
</feature>
<accession>A0A6A5TTB5</accession>
<protein>
    <submittedName>
        <fullName evidence="2">Uncharacterized protein</fullName>
    </submittedName>
</protein>
<dbReference type="AlphaFoldDB" id="A0A6A5TTB5"/>
<sequence length="621" mass="69124">MSTADLSGRRNRNSSSRYGHSRNRHHASSKYDPSATSTYQNFGHLPSSVAHAKIQNDQDDAAYTVNDFGIFVEAGLHKQRVHCYTECSGNSRQSDINVCDTTSWHKQFPEFNFHRTDDLKNRNVLVCDASIKVMTTERPTGADLSIVFDLRSKLNLAKYDALECSTRFFDNGKPLDQVDEYDRKVKHTSTTAEFYPAYYLSHEGLLRVKFGASFWAGQMQKMGNMLRKAGEEEQSTRLKYESIVRKELQYMTAAQDIFGMRDGVKKCFLTILWRFNQTRTPNEAGRMIWRVVDFGGRRERERRGHEVKEAMDELEKDLLTMPTSSSSPGLVSLSTNTTSSMYPSLPLDFTHQPFTHPHHGPAPLDLDGLGLETMTSDFSNPNSATAPSLSTDYLQSHSLPSLSHHSQDLGVVTQQTNEYHDGVGNEFDFNGGHIQISACLEPAINLGAYESYSTHAQGYAGLPSIADLDHELQTATSSQTHNHQHHQHHADSFSDFANLDAVSASMNSMSSCYATKPSWHHPGLIPQLENQAEQYSVSDLMMAATHADNPNVGVMDGSAGLGSGLWKLQSAFGEDTGVGAMVGLTDARKDSLVNVGKDNGGGFDGFAMLERERRDSRYRPY</sequence>
<reference evidence="2" key="1">
    <citation type="journal article" date="2020" name="Stud. Mycol.">
        <title>101 Dothideomycetes genomes: a test case for predicting lifestyles and emergence of pathogens.</title>
        <authorList>
            <person name="Haridas S."/>
            <person name="Albert R."/>
            <person name="Binder M."/>
            <person name="Bloem J."/>
            <person name="Labutti K."/>
            <person name="Salamov A."/>
            <person name="Andreopoulos B."/>
            <person name="Baker S."/>
            <person name="Barry K."/>
            <person name="Bills G."/>
            <person name="Bluhm B."/>
            <person name="Cannon C."/>
            <person name="Castanera R."/>
            <person name="Culley D."/>
            <person name="Daum C."/>
            <person name="Ezra D."/>
            <person name="Gonzalez J."/>
            <person name="Henrissat B."/>
            <person name="Kuo A."/>
            <person name="Liang C."/>
            <person name="Lipzen A."/>
            <person name="Lutzoni F."/>
            <person name="Magnuson J."/>
            <person name="Mondo S."/>
            <person name="Nolan M."/>
            <person name="Ohm R."/>
            <person name="Pangilinan J."/>
            <person name="Park H.-J."/>
            <person name="Ramirez L."/>
            <person name="Alfaro M."/>
            <person name="Sun H."/>
            <person name="Tritt A."/>
            <person name="Yoshinaga Y."/>
            <person name="Zwiers L.-H."/>
            <person name="Turgeon B."/>
            <person name="Goodwin S."/>
            <person name="Spatafora J."/>
            <person name="Crous P."/>
            <person name="Grigoriev I."/>
        </authorList>
    </citation>
    <scope>NUCLEOTIDE SEQUENCE</scope>
    <source>
        <strain evidence="2">CBS 675.92</strain>
    </source>
</reference>
<name>A0A6A5TTB5_9PLEO</name>
<evidence type="ECO:0000313" key="2">
    <source>
        <dbReference type="EMBL" id="KAF1955240.1"/>
    </source>
</evidence>
<dbReference type="Proteomes" id="UP000800035">
    <property type="component" value="Unassembled WGS sequence"/>
</dbReference>
<evidence type="ECO:0000313" key="3">
    <source>
        <dbReference type="Proteomes" id="UP000800035"/>
    </source>
</evidence>
<gene>
    <name evidence="2" type="ORF">CC80DRAFT_493178</name>
</gene>
<organism evidence="2 3">
    <name type="scientific">Byssothecium circinans</name>
    <dbReference type="NCBI Taxonomy" id="147558"/>
    <lineage>
        <taxon>Eukaryota</taxon>
        <taxon>Fungi</taxon>
        <taxon>Dikarya</taxon>
        <taxon>Ascomycota</taxon>
        <taxon>Pezizomycotina</taxon>
        <taxon>Dothideomycetes</taxon>
        <taxon>Pleosporomycetidae</taxon>
        <taxon>Pleosporales</taxon>
        <taxon>Massarineae</taxon>
        <taxon>Massarinaceae</taxon>
        <taxon>Byssothecium</taxon>
    </lineage>
</organism>
<feature type="region of interest" description="Disordered" evidence="1">
    <location>
        <begin position="373"/>
        <end position="392"/>
    </location>
</feature>
<dbReference type="OrthoDB" id="10006572at2759"/>
<dbReference type="EMBL" id="ML976995">
    <property type="protein sequence ID" value="KAF1955240.1"/>
    <property type="molecule type" value="Genomic_DNA"/>
</dbReference>
<feature type="region of interest" description="Disordered" evidence="1">
    <location>
        <begin position="1"/>
        <end position="37"/>
    </location>
</feature>
<proteinExistence type="predicted"/>
<keyword evidence="3" id="KW-1185">Reference proteome</keyword>
<evidence type="ECO:0000256" key="1">
    <source>
        <dbReference type="SAM" id="MobiDB-lite"/>
    </source>
</evidence>